<proteinExistence type="predicted"/>
<protein>
    <submittedName>
        <fullName evidence="2">Uncharacterized protein</fullName>
    </submittedName>
</protein>
<evidence type="ECO:0000256" key="1">
    <source>
        <dbReference type="SAM" id="MobiDB-lite"/>
    </source>
</evidence>
<feature type="region of interest" description="Disordered" evidence="1">
    <location>
        <begin position="46"/>
        <end position="72"/>
    </location>
</feature>
<reference evidence="2" key="2">
    <citation type="journal article" date="2024" name="Plant">
        <title>Genomic evolution and insights into agronomic trait innovations of Sesamum species.</title>
        <authorList>
            <person name="Miao H."/>
            <person name="Wang L."/>
            <person name="Qu L."/>
            <person name="Liu H."/>
            <person name="Sun Y."/>
            <person name="Le M."/>
            <person name="Wang Q."/>
            <person name="Wei S."/>
            <person name="Zheng Y."/>
            <person name="Lin W."/>
            <person name="Duan Y."/>
            <person name="Cao H."/>
            <person name="Xiong S."/>
            <person name="Wang X."/>
            <person name="Wei L."/>
            <person name="Li C."/>
            <person name="Ma Q."/>
            <person name="Ju M."/>
            <person name="Zhao R."/>
            <person name="Li G."/>
            <person name="Mu C."/>
            <person name="Tian Q."/>
            <person name="Mei H."/>
            <person name="Zhang T."/>
            <person name="Gao T."/>
            <person name="Zhang H."/>
        </authorList>
    </citation>
    <scope>NUCLEOTIDE SEQUENCE</scope>
    <source>
        <strain evidence="2">G02</strain>
    </source>
</reference>
<reference evidence="2" key="1">
    <citation type="submission" date="2020-06" db="EMBL/GenBank/DDBJ databases">
        <authorList>
            <person name="Li T."/>
            <person name="Hu X."/>
            <person name="Zhang T."/>
            <person name="Song X."/>
            <person name="Zhang H."/>
            <person name="Dai N."/>
            <person name="Sheng W."/>
            <person name="Hou X."/>
            <person name="Wei L."/>
        </authorList>
    </citation>
    <scope>NUCLEOTIDE SEQUENCE</scope>
    <source>
        <strain evidence="2">G02</strain>
        <tissue evidence="2">Leaf</tissue>
    </source>
</reference>
<comment type="caution">
    <text evidence="2">The sequence shown here is derived from an EMBL/GenBank/DDBJ whole genome shotgun (WGS) entry which is preliminary data.</text>
</comment>
<evidence type="ECO:0000313" key="2">
    <source>
        <dbReference type="EMBL" id="KAL0345512.1"/>
    </source>
</evidence>
<sequence length="88" mass="10192">MAGMLPGVEAARRRRFHHSNPIDGASTTRRSSFCLYETNYSHQLNISPSSSMERKAGDEEKLDPTAREAKKRLDHRLHTHLRSEIKRY</sequence>
<organism evidence="2">
    <name type="scientific">Sesamum radiatum</name>
    <name type="common">Black benniseed</name>
    <dbReference type="NCBI Taxonomy" id="300843"/>
    <lineage>
        <taxon>Eukaryota</taxon>
        <taxon>Viridiplantae</taxon>
        <taxon>Streptophyta</taxon>
        <taxon>Embryophyta</taxon>
        <taxon>Tracheophyta</taxon>
        <taxon>Spermatophyta</taxon>
        <taxon>Magnoliopsida</taxon>
        <taxon>eudicotyledons</taxon>
        <taxon>Gunneridae</taxon>
        <taxon>Pentapetalae</taxon>
        <taxon>asterids</taxon>
        <taxon>lamiids</taxon>
        <taxon>Lamiales</taxon>
        <taxon>Pedaliaceae</taxon>
        <taxon>Sesamum</taxon>
    </lineage>
</organism>
<dbReference type="AlphaFoldDB" id="A0AAW2NNP2"/>
<feature type="compositionally biased region" description="Basic and acidic residues" evidence="1">
    <location>
        <begin position="52"/>
        <end position="68"/>
    </location>
</feature>
<name>A0AAW2NNP2_SESRA</name>
<dbReference type="EMBL" id="JACGWJ010000019">
    <property type="protein sequence ID" value="KAL0345512.1"/>
    <property type="molecule type" value="Genomic_DNA"/>
</dbReference>
<gene>
    <name evidence="2" type="ORF">Sradi_4382500</name>
</gene>
<accession>A0AAW2NNP2</accession>